<dbReference type="PANTHER" id="PTHR22953:SF153">
    <property type="entry name" value="PURPLE ACID PHOSPHATASE"/>
    <property type="match status" value="1"/>
</dbReference>
<feature type="chain" id="PRO_5043094429" description="Purple acid phosphatase" evidence="5">
    <location>
        <begin position="22"/>
        <end position="681"/>
    </location>
</feature>
<dbReference type="InterPro" id="IPR008963">
    <property type="entry name" value="Purple_acid_Pase-like_N"/>
</dbReference>
<accession>A0AAV1IAK4</accession>
<keyword evidence="10" id="KW-1185">Reference proteome</keyword>
<dbReference type="Gene3D" id="3.60.21.10">
    <property type="match status" value="2"/>
</dbReference>
<dbReference type="Pfam" id="PF00149">
    <property type="entry name" value="Metallophos"/>
    <property type="match status" value="1"/>
</dbReference>
<dbReference type="InterPro" id="IPR025733">
    <property type="entry name" value="PAPs_C"/>
</dbReference>
<organism evidence="9 10">
    <name type="scientific">Coccomyxa viridis</name>
    <dbReference type="NCBI Taxonomy" id="1274662"/>
    <lineage>
        <taxon>Eukaryota</taxon>
        <taxon>Viridiplantae</taxon>
        <taxon>Chlorophyta</taxon>
        <taxon>core chlorophytes</taxon>
        <taxon>Trebouxiophyceae</taxon>
        <taxon>Trebouxiophyceae incertae sedis</taxon>
        <taxon>Coccomyxaceae</taxon>
        <taxon>Coccomyxa</taxon>
    </lineage>
</organism>
<dbReference type="InterPro" id="IPR004843">
    <property type="entry name" value="Calcineurin-like_PHP"/>
</dbReference>
<feature type="domain" description="Calcineurin-like phosphoesterase" evidence="6">
    <location>
        <begin position="216"/>
        <end position="476"/>
    </location>
</feature>
<dbReference type="EMBL" id="CAUYUE010000009">
    <property type="protein sequence ID" value="CAK0783896.1"/>
    <property type="molecule type" value="Genomic_DNA"/>
</dbReference>
<evidence type="ECO:0000256" key="3">
    <source>
        <dbReference type="ARBA" id="ARBA00022801"/>
    </source>
</evidence>
<name>A0AAV1IAK4_9CHLO</name>
<reference evidence="9 10" key="1">
    <citation type="submission" date="2023-10" db="EMBL/GenBank/DDBJ databases">
        <authorList>
            <person name="Maclean D."/>
            <person name="Macfadyen A."/>
        </authorList>
    </citation>
    <scope>NUCLEOTIDE SEQUENCE [LARGE SCALE GENOMIC DNA]</scope>
</reference>
<feature type="domain" description="Purple acid phosphatase C-terminal" evidence="7">
    <location>
        <begin position="555"/>
        <end position="595"/>
    </location>
</feature>
<dbReference type="AlphaFoldDB" id="A0AAV1IAK4"/>
<dbReference type="InterPro" id="IPR015914">
    <property type="entry name" value="PAPs_N"/>
</dbReference>
<evidence type="ECO:0000259" key="6">
    <source>
        <dbReference type="Pfam" id="PF00149"/>
    </source>
</evidence>
<evidence type="ECO:0000259" key="8">
    <source>
        <dbReference type="Pfam" id="PF16656"/>
    </source>
</evidence>
<gene>
    <name evidence="9" type="ORF">CVIRNUC_007096</name>
</gene>
<evidence type="ECO:0000256" key="5">
    <source>
        <dbReference type="RuleBase" id="RU361203"/>
    </source>
</evidence>
<dbReference type="SUPFAM" id="SSF49363">
    <property type="entry name" value="Purple acid phosphatase, N-terminal domain"/>
    <property type="match status" value="1"/>
</dbReference>
<sequence length="681" mass="73640">MGTGMCLLALCGVCLALAAQAQVLSTLPSMDEVPAGFPAGQKSVSFGALMSPSSGAIFEIPTSDPLVAPAPGSTPNTPDQIHVTLGAEGTVWVGWSTGNGTIYPNQQAPYYPNATLYAPQTPDPASYSATVQWGLKQGDPYLNVVAGKSRGYVETYLHNGLTYVSQLLHQVRVTGLPYGQTIYYKVGDVAKELSAEFPLTLRNSLKPGGQFTFPLRLGVVADIGQTFNSSVTYQHLVADNPDATVFVGDLSYADDFDDTCSEPGAGIPGDPNIPSNYVDFPLSGTPVYQTCQFKWDTMGRLLQRSGNATSLPYIFLPGNHEIEQDEYLETFQSYRHRYRMDYEPAYSDDPLYYSVDIGPVHTIMLNAYGGYLPNNTIDTVSGGQAQFLYGNGGGQAFHDGNYPQSTIGAQQLSWLLNDLARVDRTKTPWVIVAWHQPPYNSYSTHYKEADCLRETVEPFLYNAGVDIVLHGHVHAYERNYQTYNYAINGCAPRWLTMGDGGNQEGLYRTFAAEAGTCTCPAVSARNPCPCANVSPKAAPQYCTTLQNGLYAPNNGTQPPFSAYREPSFGHAIIDFINGTHAQWYWNRNQDGKSVISDSVIFVRNPACNNFHGTSSGAAPSLLPDLDPIRKLKNATNAIKHVLDPAPGSPKANPLDFLPFGADVPTTAPGAAPKAPSMAPSP</sequence>
<comment type="similarity">
    <text evidence="1 5">Belongs to the metallophosphoesterase superfamily. Purple acid phosphatase family.</text>
</comment>
<evidence type="ECO:0000259" key="7">
    <source>
        <dbReference type="Pfam" id="PF14008"/>
    </source>
</evidence>
<dbReference type="Pfam" id="PF14008">
    <property type="entry name" value="Metallophos_C"/>
    <property type="match status" value="1"/>
</dbReference>
<dbReference type="PANTHER" id="PTHR22953">
    <property type="entry name" value="ACID PHOSPHATASE RELATED"/>
    <property type="match status" value="1"/>
</dbReference>
<evidence type="ECO:0000313" key="10">
    <source>
        <dbReference type="Proteomes" id="UP001314263"/>
    </source>
</evidence>
<evidence type="ECO:0000256" key="1">
    <source>
        <dbReference type="ARBA" id="ARBA00008723"/>
    </source>
</evidence>
<comment type="catalytic activity">
    <reaction evidence="5">
        <text>a phosphate monoester + H2O = an alcohol + phosphate</text>
        <dbReference type="Rhea" id="RHEA:15017"/>
        <dbReference type="ChEBI" id="CHEBI:15377"/>
        <dbReference type="ChEBI" id="CHEBI:30879"/>
        <dbReference type="ChEBI" id="CHEBI:43474"/>
        <dbReference type="ChEBI" id="CHEBI:67140"/>
        <dbReference type="EC" id="3.1.3.2"/>
    </reaction>
</comment>
<dbReference type="GO" id="GO:0003993">
    <property type="term" value="F:acid phosphatase activity"/>
    <property type="evidence" value="ECO:0007669"/>
    <property type="project" value="UniProtKB-EC"/>
</dbReference>
<keyword evidence="2 5" id="KW-0732">Signal</keyword>
<proteinExistence type="inferred from homology"/>
<keyword evidence="4" id="KW-0325">Glycoprotein</keyword>
<dbReference type="Pfam" id="PF16656">
    <property type="entry name" value="Pur_ac_phosph_N"/>
    <property type="match status" value="1"/>
</dbReference>
<dbReference type="GO" id="GO:0046872">
    <property type="term" value="F:metal ion binding"/>
    <property type="evidence" value="ECO:0007669"/>
    <property type="project" value="InterPro"/>
</dbReference>
<feature type="domain" description="Purple acid phosphatase N-terminal" evidence="8">
    <location>
        <begin position="78"/>
        <end position="197"/>
    </location>
</feature>
<evidence type="ECO:0000256" key="4">
    <source>
        <dbReference type="ARBA" id="ARBA00023180"/>
    </source>
</evidence>
<comment type="caution">
    <text evidence="9">The sequence shown here is derived from an EMBL/GenBank/DDBJ whole genome shotgun (WGS) entry which is preliminary data.</text>
</comment>
<dbReference type="InterPro" id="IPR041792">
    <property type="entry name" value="MPP_PAP"/>
</dbReference>
<dbReference type="InterPro" id="IPR029052">
    <property type="entry name" value="Metallo-depent_PP-like"/>
</dbReference>
<evidence type="ECO:0000256" key="2">
    <source>
        <dbReference type="ARBA" id="ARBA00022729"/>
    </source>
</evidence>
<feature type="signal peptide" evidence="5">
    <location>
        <begin position="1"/>
        <end position="21"/>
    </location>
</feature>
<evidence type="ECO:0000313" key="9">
    <source>
        <dbReference type="EMBL" id="CAK0783896.1"/>
    </source>
</evidence>
<dbReference type="EC" id="3.1.3.2" evidence="5"/>
<dbReference type="Proteomes" id="UP001314263">
    <property type="component" value="Unassembled WGS sequence"/>
</dbReference>
<dbReference type="SUPFAM" id="SSF56300">
    <property type="entry name" value="Metallo-dependent phosphatases"/>
    <property type="match status" value="1"/>
</dbReference>
<dbReference type="InterPro" id="IPR039331">
    <property type="entry name" value="PAPs-like"/>
</dbReference>
<dbReference type="Gene3D" id="2.60.40.380">
    <property type="entry name" value="Purple acid phosphatase-like, N-terminal"/>
    <property type="match status" value="1"/>
</dbReference>
<protein>
    <recommendedName>
        <fullName evidence="5">Purple acid phosphatase</fullName>
        <ecNumber evidence="5">3.1.3.2</ecNumber>
    </recommendedName>
</protein>
<keyword evidence="3 5" id="KW-0378">Hydrolase</keyword>
<dbReference type="CDD" id="cd00839">
    <property type="entry name" value="MPP_PAPs"/>
    <property type="match status" value="1"/>
</dbReference>